<dbReference type="InterPro" id="IPR001034">
    <property type="entry name" value="DeoR_HTH"/>
</dbReference>
<reference evidence="6 7" key="1">
    <citation type="submission" date="2019-06" db="EMBL/GenBank/DDBJ databases">
        <title>Genome sequence of Litorilinea aerophila BAA-2444.</title>
        <authorList>
            <person name="Maclea K.S."/>
            <person name="Maurais E.G."/>
            <person name="Iannazzi L.C."/>
        </authorList>
    </citation>
    <scope>NUCLEOTIDE SEQUENCE [LARGE SCALE GENOMIC DNA]</scope>
    <source>
        <strain evidence="6 7">ATCC BAA-2444</strain>
    </source>
</reference>
<dbReference type="InterPro" id="IPR037171">
    <property type="entry name" value="NagB/RpiA_transferase-like"/>
</dbReference>
<proteinExistence type="predicted"/>
<evidence type="ECO:0000256" key="3">
    <source>
        <dbReference type="ARBA" id="ARBA00023163"/>
    </source>
</evidence>
<keyword evidence="7" id="KW-1185">Reference proteome</keyword>
<dbReference type="SMART" id="SM01134">
    <property type="entry name" value="DeoRC"/>
    <property type="match status" value="1"/>
</dbReference>
<dbReference type="PROSITE" id="PS51000">
    <property type="entry name" value="HTH_DEOR_2"/>
    <property type="match status" value="1"/>
</dbReference>
<dbReference type="Pfam" id="PF00455">
    <property type="entry name" value="DeoRC"/>
    <property type="match status" value="1"/>
</dbReference>
<dbReference type="InterPro" id="IPR018356">
    <property type="entry name" value="Tscrpt_reg_HTH_DeoR_CS"/>
</dbReference>
<keyword evidence="2" id="KW-0238">DNA-binding</keyword>
<dbReference type="InterPro" id="IPR011991">
    <property type="entry name" value="ArsR-like_HTH"/>
</dbReference>
<dbReference type="CDD" id="cd00090">
    <property type="entry name" value="HTH_ARSR"/>
    <property type="match status" value="1"/>
</dbReference>
<protein>
    <submittedName>
        <fullName evidence="6">DeoR/GlpR transcriptional regulator</fullName>
    </submittedName>
</protein>
<evidence type="ECO:0000313" key="7">
    <source>
        <dbReference type="Proteomes" id="UP000317371"/>
    </source>
</evidence>
<accession>A0A540VMN4</accession>
<evidence type="ECO:0000313" key="6">
    <source>
        <dbReference type="EMBL" id="TQE98024.1"/>
    </source>
</evidence>
<dbReference type="PANTHER" id="PTHR30363:SF44">
    <property type="entry name" value="AGA OPERON TRANSCRIPTIONAL REPRESSOR-RELATED"/>
    <property type="match status" value="1"/>
</dbReference>
<dbReference type="InterPro" id="IPR036388">
    <property type="entry name" value="WH-like_DNA-bd_sf"/>
</dbReference>
<dbReference type="SMART" id="SM00420">
    <property type="entry name" value="HTH_DEOR"/>
    <property type="match status" value="1"/>
</dbReference>
<comment type="caution">
    <text evidence="6">The sequence shown here is derived from an EMBL/GenBank/DDBJ whole genome shotgun (WGS) entry which is preliminary data.</text>
</comment>
<dbReference type="SUPFAM" id="SSF46785">
    <property type="entry name" value="Winged helix' DNA-binding domain"/>
    <property type="match status" value="1"/>
</dbReference>
<dbReference type="FunCoup" id="A0A540VMN4">
    <property type="interactions" value="55"/>
</dbReference>
<feature type="domain" description="HTH deoR-type" evidence="5">
    <location>
        <begin position="30"/>
        <end position="85"/>
    </location>
</feature>
<feature type="region of interest" description="Disordered" evidence="4">
    <location>
        <begin position="1"/>
        <end position="31"/>
    </location>
</feature>
<dbReference type="EMBL" id="VIGC01000001">
    <property type="protein sequence ID" value="TQE98024.1"/>
    <property type="molecule type" value="Genomic_DNA"/>
</dbReference>
<dbReference type="GO" id="GO:0003677">
    <property type="term" value="F:DNA binding"/>
    <property type="evidence" value="ECO:0007669"/>
    <property type="project" value="UniProtKB-KW"/>
</dbReference>
<dbReference type="AlphaFoldDB" id="A0A540VMN4"/>
<dbReference type="SUPFAM" id="SSF100950">
    <property type="entry name" value="NagB/RpiA/CoA transferase-like"/>
    <property type="match status" value="1"/>
</dbReference>
<name>A0A540VMN4_9CHLR</name>
<dbReference type="InterPro" id="IPR050313">
    <property type="entry name" value="Carb_Metab_HTH_regulators"/>
</dbReference>
<gene>
    <name evidence="6" type="ORF">FKZ61_01200</name>
</gene>
<dbReference type="Gene3D" id="1.10.10.10">
    <property type="entry name" value="Winged helix-like DNA-binding domain superfamily/Winged helix DNA-binding domain"/>
    <property type="match status" value="1"/>
</dbReference>
<dbReference type="Gene3D" id="3.40.50.1360">
    <property type="match status" value="1"/>
</dbReference>
<sequence>MRGKKGKQPMAEQQRSKNEADGGSAGTLSSEARRERIIQELRQQDEVTVADLSARLGVSDVTIRKDLQQLEDQGYLTRVRGGAVFSGRGQLELRFAARQQICLEEKRRIAARAAQFIRPGATIFLDGSSTVFQMTRLLRQVQGLTVVTNGLYAALELSFAPDVTTIVVGGILRRQSSSLVDLLTPELLRRLHVDLAFLSCRGFTLEHGLMESDLREAQLKRAMAQAAQKVIALVDHSKFGNVYIASSVLPEEIDCLLVDSGLAPEDQAALEAAGIPLELV</sequence>
<dbReference type="OrthoDB" id="9797223at2"/>
<dbReference type="Proteomes" id="UP000317371">
    <property type="component" value="Unassembled WGS sequence"/>
</dbReference>
<keyword evidence="1" id="KW-0805">Transcription regulation</keyword>
<dbReference type="InParanoid" id="A0A540VMN4"/>
<evidence type="ECO:0000256" key="4">
    <source>
        <dbReference type="SAM" id="MobiDB-lite"/>
    </source>
</evidence>
<dbReference type="InterPro" id="IPR036390">
    <property type="entry name" value="WH_DNA-bd_sf"/>
</dbReference>
<evidence type="ECO:0000256" key="2">
    <source>
        <dbReference type="ARBA" id="ARBA00023125"/>
    </source>
</evidence>
<dbReference type="PRINTS" id="PR00037">
    <property type="entry name" value="HTHLACR"/>
</dbReference>
<keyword evidence="3" id="KW-0804">Transcription</keyword>
<dbReference type="PROSITE" id="PS00894">
    <property type="entry name" value="HTH_DEOR_1"/>
    <property type="match status" value="1"/>
</dbReference>
<dbReference type="GO" id="GO:0003700">
    <property type="term" value="F:DNA-binding transcription factor activity"/>
    <property type="evidence" value="ECO:0007669"/>
    <property type="project" value="InterPro"/>
</dbReference>
<dbReference type="InterPro" id="IPR014036">
    <property type="entry name" value="DeoR-like_C"/>
</dbReference>
<dbReference type="Pfam" id="PF08220">
    <property type="entry name" value="HTH_DeoR"/>
    <property type="match status" value="1"/>
</dbReference>
<organism evidence="6 7">
    <name type="scientific">Litorilinea aerophila</name>
    <dbReference type="NCBI Taxonomy" id="1204385"/>
    <lineage>
        <taxon>Bacteria</taxon>
        <taxon>Bacillati</taxon>
        <taxon>Chloroflexota</taxon>
        <taxon>Caldilineae</taxon>
        <taxon>Caldilineales</taxon>
        <taxon>Caldilineaceae</taxon>
        <taxon>Litorilinea</taxon>
    </lineage>
</organism>
<evidence type="ECO:0000256" key="1">
    <source>
        <dbReference type="ARBA" id="ARBA00023015"/>
    </source>
</evidence>
<dbReference type="PANTHER" id="PTHR30363">
    <property type="entry name" value="HTH-TYPE TRANSCRIPTIONAL REGULATOR SRLR-RELATED"/>
    <property type="match status" value="1"/>
</dbReference>
<evidence type="ECO:0000259" key="5">
    <source>
        <dbReference type="PROSITE" id="PS51000"/>
    </source>
</evidence>